<evidence type="ECO:0000256" key="9">
    <source>
        <dbReference type="ARBA" id="ARBA00023209"/>
    </source>
</evidence>
<dbReference type="PROSITE" id="PS00379">
    <property type="entry name" value="CDP_ALCOHOL_P_TRANSF"/>
    <property type="match status" value="1"/>
</dbReference>
<reference evidence="13" key="1">
    <citation type="submission" date="2023-06" db="EMBL/GenBank/DDBJ databases">
        <title>Egi l300058.</title>
        <authorList>
            <person name="Gao L."/>
            <person name="Fang B.-Z."/>
            <person name="Li W.-J."/>
        </authorList>
    </citation>
    <scope>NUCLEOTIDE SEQUENCE</scope>
    <source>
        <strain evidence="13">EGI L300058</strain>
    </source>
</reference>
<protein>
    <submittedName>
        <fullName evidence="13">CDP-alcohol phosphatidyltransferase family protein</fullName>
        <ecNumber evidence="13">2.7.8.-</ecNumber>
    </submittedName>
</protein>
<evidence type="ECO:0000256" key="3">
    <source>
        <dbReference type="ARBA" id="ARBA00022516"/>
    </source>
</evidence>
<dbReference type="InterPro" id="IPR000462">
    <property type="entry name" value="CDP-OH_P_trans"/>
</dbReference>
<dbReference type="PANTHER" id="PTHR14269">
    <property type="entry name" value="CDP-DIACYLGLYCEROL--GLYCEROL-3-PHOSPHATE 3-PHOSPHATIDYLTRANSFERASE-RELATED"/>
    <property type="match status" value="1"/>
</dbReference>
<dbReference type="RefSeq" id="WP_301143465.1">
    <property type="nucleotide sequence ID" value="NZ_JAUHQA010000001.1"/>
</dbReference>
<evidence type="ECO:0000256" key="2">
    <source>
        <dbReference type="ARBA" id="ARBA00010441"/>
    </source>
</evidence>
<keyword evidence="7" id="KW-0443">Lipid metabolism</keyword>
<organism evidence="13 14">
    <name type="scientific">Demequina muriae</name>
    <dbReference type="NCBI Taxonomy" id="3051664"/>
    <lineage>
        <taxon>Bacteria</taxon>
        <taxon>Bacillati</taxon>
        <taxon>Actinomycetota</taxon>
        <taxon>Actinomycetes</taxon>
        <taxon>Micrococcales</taxon>
        <taxon>Demequinaceae</taxon>
        <taxon>Demequina</taxon>
    </lineage>
</organism>
<dbReference type="EMBL" id="JAUHQA010000001">
    <property type="protein sequence ID" value="MDN4481731.1"/>
    <property type="molecule type" value="Genomic_DNA"/>
</dbReference>
<dbReference type="Proteomes" id="UP001172708">
    <property type="component" value="Unassembled WGS sequence"/>
</dbReference>
<feature type="transmembrane region" description="Helical" evidence="12">
    <location>
        <begin position="145"/>
        <end position="165"/>
    </location>
</feature>
<evidence type="ECO:0000256" key="7">
    <source>
        <dbReference type="ARBA" id="ARBA00023098"/>
    </source>
</evidence>
<feature type="transmembrane region" description="Helical" evidence="12">
    <location>
        <begin position="56"/>
        <end position="76"/>
    </location>
</feature>
<name>A0ABT8GKD1_9MICO</name>
<evidence type="ECO:0000256" key="11">
    <source>
        <dbReference type="RuleBase" id="RU003750"/>
    </source>
</evidence>
<evidence type="ECO:0000313" key="14">
    <source>
        <dbReference type="Proteomes" id="UP001172708"/>
    </source>
</evidence>
<keyword evidence="9" id="KW-0594">Phospholipid biosynthesis</keyword>
<dbReference type="GO" id="GO:0016740">
    <property type="term" value="F:transferase activity"/>
    <property type="evidence" value="ECO:0007669"/>
    <property type="project" value="UniProtKB-KW"/>
</dbReference>
<evidence type="ECO:0000256" key="1">
    <source>
        <dbReference type="ARBA" id="ARBA00004141"/>
    </source>
</evidence>
<evidence type="ECO:0000256" key="10">
    <source>
        <dbReference type="ARBA" id="ARBA00023264"/>
    </source>
</evidence>
<dbReference type="EC" id="2.7.8.-" evidence="13"/>
<dbReference type="InterPro" id="IPR048254">
    <property type="entry name" value="CDP_ALCOHOL_P_TRANSF_CS"/>
</dbReference>
<keyword evidence="4 11" id="KW-0808">Transferase</keyword>
<gene>
    <name evidence="13" type="ORF">QQX02_12445</name>
</gene>
<accession>A0ABT8GKD1</accession>
<keyword evidence="5 12" id="KW-0812">Transmembrane</keyword>
<evidence type="ECO:0000256" key="12">
    <source>
        <dbReference type="SAM" id="Phobius"/>
    </source>
</evidence>
<dbReference type="Gene3D" id="1.20.120.1760">
    <property type="match status" value="1"/>
</dbReference>
<keyword evidence="8 12" id="KW-0472">Membrane</keyword>
<dbReference type="PANTHER" id="PTHR14269:SF62">
    <property type="entry name" value="CDP-DIACYLGLYCEROL--GLYCEROL-3-PHOSPHATE 3-PHOSPHATIDYLTRANSFERASE 1, CHLOROPLASTIC"/>
    <property type="match status" value="1"/>
</dbReference>
<feature type="transmembrane region" description="Helical" evidence="12">
    <location>
        <begin position="171"/>
        <end position="194"/>
    </location>
</feature>
<dbReference type="InterPro" id="IPR043130">
    <property type="entry name" value="CDP-OH_PTrfase_TM_dom"/>
</dbReference>
<dbReference type="Pfam" id="PF01066">
    <property type="entry name" value="CDP-OH_P_transf"/>
    <property type="match status" value="1"/>
</dbReference>
<evidence type="ECO:0000256" key="8">
    <source>
        <dbReference type="ARBA" id="ARBA00023136"/>
    </source>
</evidence>
<keyword evidence="3" id="KW-0444">Lipid biosynthesis</keyword>
<keyword evidence="6 12" id="KW-1133">Transmembrane helix</keyword>
<evidence type="ECO:0000256" key="4">
    <source>
        <dbReference type="ARBA" id="ARBA00022679"/>
    </source>
</evidence>
<comment type="similarity">
    <text evidence="2 11">Belongs to the CDP-alcohol phosphatidyltransferase class-I family.</text>
</comment>
<evidence type="ECO:0000313" key="13">
    <source>
        <dbReference type="EMBL" id="MDN4481731.1"/>
    </source>
</evidence>
<proteinExistence type="inferred from homology"/>
<sequence>MEEPRDLESKTPPEATARDLPVRVSSAVWTVPNVISMVRIGLIGVFGWLLVAGYDLWAVGALVAAGVSDFLDGFLARRWQQVTVLGRLLDPAADRLLTIVVVIALALRGAVPWWLVAILLARDAMVATVVLVGRTHHVSTPQVTFTGKAATAALYVFLPLAFLAHDRWDGVHVAAIIGACAAAGLYWISGIAYVRDVSQRSHSGTIGASARRGQEHLG</sequence>
<evidence type="ECO:0000256" key="5">
    <source>
        <dbReference type="ARBA" id="ARBA00022692"/>
    </source>
</evidence>
<keyword evidence="14" id="KW-1185">Reference proteome</keyword>
<keyword evidence="10" id="KW-1208">Phospholipid metabolism</keyword>
<comment type="caution">
    <text evidence="13">The sequence shown here is derived from an EMBL/GenBank/DDBJ whole genome shotgun (WGS) entry which is preliminary data.</text>
</comment>
<evidence type="ECO:0000256" key="6">
    <source>
        <dbReference type="ARBA" id="ARBA00022989"/>
    </source>
</evidence>
<comment type="subcellular location">
    <subcellularLocation>
        <location evidence="1">Membrane</location>
        <topology evidence="1">Multi-pass membrane protein</topology>
    </subcellularLocation>
</comment>
<dbReference type="InterPro" id="IPR050324">
    <property type="entry name" value="CDP-alcohol_PTase-I"/>
</dbReference>